<sequence>MEWKRESTARYAEILKSGLGRDYIKMFREAEGTLKYPYLVPGSRQYAACLWDWDSWLTDMAIRQIMRNLPEEKRDAARTQALPYERGCILNYLDHCDESGWIPFIIEGVPSGMKILDKPENIYRENMHKPCLAQHAALLVREDGGDAGWLLPQFEKLTRFLDNYYSHHRDAETGLYYWQTDLAIGVDNDPCTFFRPAGSSASIYLNCMMFRELQDAAYLAGRLGEEGIGRIFLERAEELKTAVQKYCWDERDGFFYSVDLNLRPVNPGAELHCGMPRHWPCLIQRIDVWSGFLAMWSGIATDDQAERVCSRYWEEDTFCAPYGIRTLSRLEKMYCVKASNNPSDWLGPVWGVSNYMTFAGMARYGKVREALDMAEKTVQLFGRDLEKTGVLHEYYEPETGEPVINPGFQNWNYLVLNMIEWKEGFDHVQK</sequence>
<evidence type="ECO:0000256" key="2">
    <source>
        <dbReference type="ARBA" id="ARBA00022801"/>
    </source>
</evidence>
<dbReference type="InterPro" id="IPR008928">
    <property type="entry name" value="6-hairpin_glycosidase_sf"/>
</dbReference>
<proteinExistence type="inferred from homology"/>
<dbReference type="PANTHER" id="PTHR10412">
    <property type="entry name" value="MANNOSYL-OLIGOSACCHARIDE GLUCOSIDASE"/>
    <property type="match status" value="1"/>
</dbReference>
<dbReference type="GO" id="GO:0004573">
    <property type="term" value="F:Glc3Man9GlcNAc2 oligosaccharide glucosidase activity"/>
    <property type="evidence" value="ECO:0007669"/>
    <property type="project" value="InterPro"/>
</dbReference>
<dbReference type="GO" id="GO:0006487">
    <property type="term" value="P:protein N-linked glycosylation"/>
    <property type="evidence" value="ECO:0007669"/>
    <property type="project" value="TreeGrafter"/>
</dbReference>
<dbReference type="InterPro" id="IPR004888">
    <property type="entry name" value="Glycoside_hydrolase_63"/>
</dbReference>
<evidence type="ECO:0000256" key="3">
    <source>
        <dbReference type="ARBA" id="ARBA00023295"/>
    </source>
</evidence>
<gene>
    <name evidence="5" type="ORF">EV209_0899</name>
</gene>
<dbReference type="Pfam" id="PF22422">
    <property type="entry name" value="MGH1-like_GH"/>
    <property type="match status" value="1"/>
</dbReference>
<dbReference type="RefSeq" id="WP_207220569.1">
    <property type="nucleotide sequence ID" value="NZ_SGXF01000001.1"/>
</dbReference>
<keyword evidence="5" id="KW-0413">Isomerase</keyword>
<comment type="caution">
    <text evidence="5">The sequence shown here is derived from an EMBL/GenBank/DDBJ whole genome shotgun (WGS) entry which is preliminary data.</text>
</comment>
<dbReference type="InterPro" id="IPR054491">
    <property type="entry name" value="MGH1-like_GH"/>
</dbReference>
<dbReference type="Proteomes" id="UP000292927">
    <property type="component" value="Unassembled WGS sequence"/>
</dbReference>
<dbReference type="EMBL" id="SGXF01000001">
    <property type="protein sequence ID" value="RZT02774.1"/>
    <property type="molecule type" value="Genomic_DNA"/>
</dbReference>
<evidence type="ECO:0000256" key="1">
    <source>
        <dbReference type="ARBA" id="ARBA00010833"/>
    </source>
</evidence>
<evidence type="ECO:0000313" key="6">
    <source>
        <dbReference type="Proteomes" id="UP000292927"/>
    </source>
</evidence>
<keyword evidence="3" id="KW-0326">Glycosidase</keyword>
<name>A0A4Q7PPD0_9FIRM</name>
<protein>
    <submittedName>
        <fullName evidence="5">Putative isomerase</fullName>
    </submittedName>
</protein>
<dbReference type="GO" id="GO:0016853">
    <property type="term" value="F:isomerase activity"/>
    <property type="evidence" value="ECO:0007669"/>
    <property type="project" value="UniProtKB-KW"/>
</dbReference>
<evidence type="ECO:0000313" key="5">
    <source>
        <dbReference type="EMBL" id="RZT02774.1"/>
    </source>
</evidence>
<evidence type="ECO:0000259" key="4">
    <source>
        <dbReference type="Pfam" id="PF22422"/>
    </source>
</evidence>
<keyword evidence="6" id="KW-1185">Reference proteome</keyword>
<dbReference type="Gene3D" id="1.50.10.10">
    <property type="match status" value="1"/>
</dbReference>
<dbReference type="SUPFAM" id="SSF48208">
    <property type="entry name" value="Six-hairpin glycosidases"/>
    <property type="match status" value="1"/>
</dbReference>
<dbReference type="AlphaFoldDB" id="A0A4Q7PPD0"/>
<dbReference type="PANTHER" id="PTHR10412:SF11">
    <property type="entry name" value="MANNOSYL-OLIGOSACCHARIDE GLUCOSIDASE"/>
    <property type="match status" value="1"/>
</dbReference>
<organism evidence="5 6">
    <name type="scientific">Cuneatibacter caecimuris</name>
    <dbReference type="NCBI Taxonomy" id="1796618"/>
    <lineage>
        <taxon>Bacteria</taxon>
        <taxon>Bacillati</taxon>
        <taxon>Bacillota</taxon>
        <taxon>Clostridia</taxon>
        <taxon>Lachnospirales</taxon>
        <taxon>Lachnospiraceae</taxon>
        <taxon>Cuneatibacter</taxon>
    </lineage>
</organism>
<comment type="similarity">
    <text evidence="1">Belongs to the glycosyl hydrolase 63 family.</text>
</comment>
<accession>A0A4Q7PPD0</accession>
<reference evidence="5 6" key="1">
    <citation type="submission" date="2019-02" db="EMBL/GenBank/DDBJ databases">
        <title>Genomic Encyclopedia of Type Strains, Phase IV (KMG-IV): sequencing the most valuable type-strain genomes for metagenomic binning, comparative biology and taxonomic classification.</title>
        <authorList>
            <person name="Goeker M."/>
        </authorList>
    </citation>
    <scope>NUCLEOTIDE SEQUENCE [LARGE SCALE GENOMIC DNA]</scope>
    <source>
        <strain evidence="5 6">DSM 29486</strain>
    </source>
</reference>
<dbReference type="GO" id="GO:0009311">
    <property type="term" value="P:oligosaccharide metabolic process"/>
    <property type="evidence" value="ECO:0007669"/>
    <property type="project" value="InterPro"/>
</dbReference>
<feature type="domain" description="Mannosylglycerate hydrolase MGH1-like glycoside hydrolase" evidence="4">
    <location>
        <begin position="51"/>
        <end position="404"/>
    </location>
</feature>
<dbReference type="InterPro" id="IPR012341">
    <property type="entry name" value="6hp_glycosidase-like_sf"/>
</dbReference>
<keyword evidence="2" id="KW-0378">Hydrolase</keyword>